<evidence type="ECO:0000256" key="5">
    <source>
        <dbReference type="ARBA" id="ARBA00022729"/>
    </source>
</evidence>
<evidence type="ECO:0000256" key="3">
    <source>
        <dbReference type="ARBA" id="ARBA00022471"/>
    </source>
</evidence>
<keyword evidence="3 6" id="KW-0713">Self-incompatibility</keyword>
<gene>
    <name evidence="7" type="ORF">SVIM_LOCUS80059</name>
</gene>
<dbReference type="EMBL" id="CAADRP010000347">
    <property type="protein sequence ID" value="VFU27255.1"/>
    <property type="molecule type" value="Genomic_DNA"/>
</dbReference>
<evidence type="ECO:0000313" key="7">
    <source>
        <dbReference type="EMBL" id="VFU27255.1"/>
    </source>
</evidence>
<dbReference type="PANTHER" id="PTHR31232:SF171">
    <property type="entry name" value="S-PROTEIN HOMOLOG"/>
    <property type="match status" value="1"/>
</dbReference>
<reference evidence="7" key="1">
    <citation type="submission" date="2019-03" db="EMBL/GenBank/DDBJ databases">
        <authorList>
            <person name="Mank J."/>
            <person name="Almeida P."/>
        </authorList>
    </citation>
    <scope>NUCLEOTIDE SEQUENCE</scope>
    <source>
        <strain evidence="7">78183</strain>
    </source>
</reference>
<evidence type="ECO:0000256" key="4">
    <source>
        <dbReference type="ARBA" id="ARBA00022525"/>
    </source>
</evidence>
<name>A0A6N2KHR5_SALVM</name>
<dbReference type="GO" id="GO:0005576">
    <property type="term" value="C:extracellular region"/>
    <property type="evidence" value="ECO:0007669"/>
    <property type="project" value="UniProtKB-SubCell"/>
</dbReference>
<evidence type="ECO:0000256" key="2">
    <source>
        <dbReference type="ARBA" id="ARBA00005581"/>
    </source>
</evidence>
<sequence length="164" mass="18251">MSLRIATEVAGALSYLHSAASIPIYHRASSLQAYCCWIITTFDAGCLWKPTRLHITNDLGQGLDLTIHCKSRNDDLGQHVVPFGGEYTIDFCPNFWGTTLFFCGMSDIYDIYGQEKPIGLISTMLPGILVVANSQQQIQFQPCKDPWLTVSSFSPSQSLMPLQR</sequence>
<proteinExistence type="inferred from homology"/>
<comment type="similarity">
    <text evidence="2 6">Belongs to the plant self-incompatibility (S1) protein family.</text>
</comment>
<evidence type="ECO:0000256" key="1">
    <source>
        <dbReference type="ARBA" id="ARBA00004613"/>
    </source>
</evidence>
<organism evidence="7">
    <name type="scientific">Salix viminalis</name>
    <name type="common">Common osier</name>
    <name type="synonym">Basket willow</name>
    <dbReference type="NCBI Taxonomy" id="40686"/>
    <lineage>
        <taxon>Eukaryota</taxon>
        <taxon>Viridiplantae</taxon>
        <taxon>Streptophyta</taxon>
        <taxon>Embryophyta</taxon>
        <taxon>Tracheophyta</taxon>
        <taxon>Spermatophyta</taxon>
        <taxon>Magnoliopsida</taxon>
        <taxon>eudicotyledons</taxon>
        <taxon>Gunneridae</taxon>
        <taxon>Pentapetalae</taxon>
        <taxon>rosids</taxon>
        <taxon>fabids</taxon>
        <taxon>Malpighiales</taxon>
        <taxon>Salicaceae</taxon>
        <taxon>Saliceae</taxon>
        <taxon>Salix</taxon>
    </lineage>
</organism>
<dbReference type="GO" id="GO:0060320">
    <property type="term" value="P:rejection of self pollen"/>
    <property type="evidence" value="ECO:0007669"/>
    <property type="project" value="UniProtKB-KW"/>
</dbReference>
<dbReference type="Pfam" id="PF05938">
    <property type="entry name" value="Self-incomp_S1"/>
    <property type="match status" value="1"/>
</dbReference>
<dbReference type="InterPro" id="IPR010264">
    <property type="entry name" value="Self-incomp_S1"/>
</dbReference>
<dbReference type="AlphaFoldDB" id="A0A6N2KHR5"/>
<keyword evidence="5" id="KW-0732">Signal</keyword>
<comment type="subcellular location">
    <subcellularLocation>
        <location evidence="1 6">Secreted</location>
    </subcellularLocation>
</comment>
<dbReference type="PANTHER" id="PTHR31232">
    <property type="match status" value="1"/>
</dbReference>
<keyword evidence="4 6" id="KW-0964">Secreted</keyword>
<protein>
    <recommendedName>
        <fullName evidence="6">S-protein homolog</fullName>
    </recommendedName>
</protein>
<accession>A0A6N2KHR5</accession>
<evidence type="ECO:0000256" key="6">
    <source>
        <dbReference type="RuleBase" id="RU367044"/>
    </source>
</evidence>